<reference evidence="6" key="1">
    <citation type="submission" date="2021-02" db="EMBL/GenBank/DDBJ databases">
        <title>Infant gut strain persistence is associated with maternal origin, phylogeny, and functional potential including surface adhesion and iron acquisition.</title>
        <authorList>
            <person name="Lou Y.C."/>
        </authorList>
    </citation>
    <scope>NUCLEOTIDE SEQUENCE</scope>
    <source>
        <strain evidence="6">L3_106_000M1_dasL3_106_000M1_concoct_15</strain>
    </source>
</reference>
<keyword evidence="1 5" id="KW-0723">Serine/threonine-protein kinase</keyword>
<protein>
    <recommendedName>
        <fullName evidence="5">Putative pyruvate, phosphate dikinase regulatory protein</fullName>
        <shortName evidence="5">PPDK regulatory protein</shortName>
        <ecNumber evidence="5">2.7.11.32</ecNumber>
        <ecNumber evidence="5">2.7.4.27</ecNumber>
    </recommendedName>
</protein>
<dbReference type="Proteomes" id="UP000754226">
    <property type="component" value="Unassembled WGS sequence"/>
</dbReference>
<evidence type="ECO:0000313" key="7">
    <source>
        <dbReference type="Proteomes" id="UP000754226"/>
    </source>
</evidence>
<evidence type="ECO:0000256" key="1">
    <source>
        <dbReference type="ARBA" id="ARBA00022527"/>
    </source>
</evidence>
<dbReference type="AlphaFoldDB" id="A0A943I540"/>
<evidence type="ECO:0000313" key="6">
    <source>
        <dbReference type="EMBL" id="MBS5520221.1"/>
    </source>
</evidence>
<accession>A0A943I540</accession>
<dbReference type="Pfam" id="PF03618">
    <property type="entry name" value="Kinase-PPPase"/>
    <property type="match status" value="1"/>
</dbReference>
<keyword evidence="3 5" id="KW-0547">Nucleotide-binding</keyword>
<keyword evidence="4 5" id="KW-0418">Kinase</keyword>
<sequence length="282" mass="31722">MPKEREGPIIANQPIIYAISDSIGETSESVVRATTSQFVQEKFDIIRVPYVNSIEQIDKIVQEARESNAVICYTIVSPEIRAEVAHKTQELNVTAVDILGPVMTAIEKTSGLTPKNQPGLIHALDHEYFKRVAAVEFAIKYDDGKNPWGLTKADLVIIGVSRTSKTPLSMYLANKQLKVANVPLVPEIPPPEELFKVPNNRIIGLLIDPHKLNEIRIARLKAMGLGDTANYADLRRIEEELDYARAIMQRLHCMIINVSNRAIEETASLILEYLRKNFNFDY</sequence>
<comment type="catalytic activity">
    <reaction evidence="5">
        <text>N(tele)-phospho-L-histidyl/L-threonyl-[pyruvate, phosphate dikinase] + ADP = N(tele)-phospho-L-histidyl/O-phospho-L-threonyl-[pyruvate, phosphate dikinase] + AMP + H(+)</text>
        <dbReference type="Rhea" id="RHEA:43692"/>
        <dbReference type="Rhea" id="RHEA-COMP:10650"/>
        <dbReference type="Rhea" id="RHEA-COMP:10651"/>
        <dbReference type="ChEBI" id="CHEBI:15378"/>
        <dbReference type="ChEBI" id="CHEBI:30013"/>
        <dbReference type="ChEBI" id="CHEBI:61977"/>
        <dbReference type="ChEBI" id="CHEBI:83586"/>
        <dbReference type="ChEBI" id="CHEBI:456215"/>
        <dbReference type="ChEBI" id="CHEBI:456216"/>
        <dbReference type="EC" id="2.7.11.32"/>
    </reaction>
</comment>
<keyword evidence="2 5" id="KW-0808">Transferase</keyword>
<comment type="function">
    <text evidence="5">Bifunctional serine/threonine kinase and phosphorylase involved in the regulation of the pyruvate, phosphate dikinase (PPDK) by catalyzing its phosphorylation/dephosphorylation.</text>
</comment>
<dbReference type="EMBL" id="JAGZCZ010000009">
    <property type="protein sequence ID" value="MBS5520221.1"/>
    <property type="molecule type" value="Genomic_DNA"/>
</dbReference>
<dbReference type="EC" id="2.7.4.27" evidence="5"/>
<organism evidence="6 7">
    <name type="scientific">Acidaminococcus intestini</name>
    <dbReference type="NCBI Taxonomy" id="187327"/>
    <lineage>
        <taxon>Bacteria</taxon>
        <taxon>Bacillati</taxon>
        <taxon>Bacillota</taxon>
        <taxon>Negativicutes</taxon>
        <taxon>Acidaminococcales</taxon>
        <taxon>Acidaminococcaceae</taxon>
        <taxon>Acidaminococcus</taxon>
    </lineage>
</organism>
<dbReference type="NCBIfam" id="NF003742">
    <property type="entry name" value="PRK05339.1"/>
    <property type="match status" value="1"/>
</dbReference>
<evidence type="ECO:0000256" key="3">
    <source>
        <dbReference type="ARBA" id="ARBA00022741"/>
    </source>
</evidence>
<comment type="catalytic activity">
    <reaction evidence="5">
        <text>N(tele)-phospho-L-histidyl/O-phospho-L-threonyl-[pyruvate, phosphate dikinase] + phosphate + H(+) = N(tele)-phospho-L-histidyl/L-threonyl-[pyruvate, phosphate dikinase] + diphosphate</text>
        <dbReference type="Rhea" id="RHEA:43696"/>
        <dbReference type="Rhea" id="RHEA-COMP:10650"/>
        <dbReference type="Rhea" id="RHEA-COMP:10651"/>
        <dbReference type="ChEBI" id="CHEBI:15378"/>
        <dbReference type="ChEBI" id="CHEBI:30013"/>
        <dbReference type="ChEBI" id="CHEBI:33019"/>
        <dbReference type="ChEBI" id="CHEBI:43474"/>
        <dbReference type="ChEBI" id="CHEBI:61977"/>
        <dbReference type="ChEBI" id="CHEBI:83586"/>
        <dbReference type="EC" id="2.7.4.27"/>
    </reaction>
</comment>
<evidence type="ECO:0000256" key="5">
    <source>
        <dbReference type="HAMAP-Rule" id="MF_00921"/>
    </source>
</evidence>
<dbReference type="GO" id="GO:0016776">
    <property type="term" value="F:phosphotransferase activity, phosphate group as acceptor"/>
    <property type="evidence" value="ECO:0007669"/>
    <property type="project" value="UniProtKB-UniRule"/>
</dbReference>
<dbReference type="HAMAP" id="MF_00921">
    <property type="entry name" value="PDRP"/>
    <property type="match status" value="1"/>
</dbReference>
<evidence type="ECO:0000256" key="2">
    <source>
        <dbReference type="ARBA" id="ARBA00022679"/>
    </source>
</evidence>
<proteinExistence type="inferred from homology"/>
<dbReference type="GO" id="GO:0043531">
    <property type="term" value="F:ADP binding"/>
    <property type="evidence" value="ECO:0007669"/>
    <property type="project" value="UniProtKB-UniRule"/>
</dbReference>
<dbReference type="EC" id="2.7.11.32" evidence="5"/>
<evidence type="ECO:0000256" key="4">
    <source>
        <dbReference type="ARBA" id="ARBA00022777"/>
    </source>
</evidence>
<comment type="similarity">
    <text evidence="5">Belongs to the pyruvate, phosphate/water dikinase regulatory protein family. PDRP subfamily.</text>
</comment>
<comment type="caution">
    <text evidence="6">The sequence shown here is derived from an EMBL/GenBank/DDBJ whole genome shotgun (WGS) entry which is preliminary data.</text>
</comment>
<dbReference type="InterPro" id="IPR005177">
    <property type="entry name" value="Kinase-pyrophosphorylase"/>
</dbReference>
<dbReference type="PANTHER" id="PTHR31756">
    <property type="entry name" value="PYRUVATE, PHOSPHATE DIKINASE REGULATORY PROTEIN 1, CHLOROPLASTIC"/>
    <property type="match status" value="1"/>
</dbReference>
<dbReference type="PANTHER" id="PTHR31756:SF3">
    <property type="entry name" value="PYRUVATE, PHOSPHATE DIKINASE REGULATORY PROTEIN 1, CHLOROPLASTIC"/>
    <property type="match status" value="1"/>
</dbReference>
<dbReference type="GO" id="GO:0005524">
    <property type="term" value="F:ATP binding"/>
    <property type="evidence" value="ECO:0007669"/>
    <property type="project" value="InterPro"/>
</dbReference>
<gene>
    <name evidence="6" type="ORF">KHX13_07860</name>
</gene>
<dbReference type="InterPro" id="IPR026565">
    <property type="entry name" value="PPDK_reg"/>
</dbReference>
<dbReference type="GO" id="GO:0004674">
    <property type="term" value="F:protein serine/threonine kinase activity"/>
    <property type="evidence" value="ECO:0007669"/>
    <property type="project" value="UniProtKB-UniRule"/>
</dbReference>
<name>A0A943I540_9FIRM</name>
<feature type="binding site" evidence="5">
    <location>
        <begin position="159"/>
        <end position="166"/>
    </location>
    <ligand>
        <name>ADP</name>
        <dbReference type="ChEBI" id="CHEBI:456216"/>
    </ligand>
</feature>